<proteinExistence type="predicted"/>
<reference evidence="1 2" key="1">
    <citation type="submission" date="2016-06" db="EMBL/GenBank/DDBJ databases">
        <title>First insights into the genetic diversity and population structure of in the Bacillus cereus group bacteria from diverse marine environments.</title>
        <authorList>
            <person name="Liu Y."/>
            <person name="Lai Q."/>
            <person name="Shao Z."/>
        </authorList>
    </citation>
    <scope>NUCLEOTIDE SEQUENCE [LARGE SCALE GENOMIC DNA]</scope>
    <source>
        <strain evidence="1 2">NH24A2</strain>
    </source>
</reference>
<comment type="caution">
    <text evidence="1">The sequence shown here is derived from an EMBL/GenBank/DDBJ whole genome shotgun (WGS) entry which is preliminary data.</text>
</comment>
<gene>
    <name evidence="1" type="ORF">BAU28_23335</name>
</gene>
<name>A0A1J9UT49_9BACI</name>
<accession>A0A1J9UT49</accession>
<evidence type="ECO:0000313" key="1">
    <source>
        <dbReference type="EMBL" id="OJD82006.1"/>
    </source>
</evidence>
<dbReference type="EMBL" id="MAOI01000023">
    <property type="protein sequence ID" value="OJD82006.1"/>
    <property type="molecule type" value="Genomic_DNA"/>
</dbReference>
<dbReference type="AlphaFoldDB" id="A0A1J9UT49"/>
<evidence type="ECO:0000313" key="2">
    <source>
        <dbReference type="Proteomes" id="UP000182788"/>
    </source>
</evidence>
<protein>
    <submittedName>
        <fullName evidence="1">Uncharacterized protein</fullName>
    </submittedName>
</protein>
<organism evidence="1 2">
    <name type="scientific">Bacillus paramycoides</name>
    <dbReference type="NCBI Taxonomy" id="2026194"/>
    <lineage>
        <taxon>Bacteria</taxon>
        <taxon>Bacillati</taxon>
        <taxon>Bacillota</taxon>
        <taxon>Bacilli</taxon>
        <taxon>Bacillales</taxon>
        <taxon>Bacillaceae</taxon>
        <taxon>Bacillus</taxon>
        <taxon>Bacillus cereus group</taxon>
    </lineage>
</organism>
<sequence>MPERKKIIMKGKCPSCFSIEEPSTNKQILLERKCCKSTCTSREVMTRHHSPLAIYSLEAAMGKREKSPNIIMTNCIRSKEMMIGCKEMRVDGISMLLVSLLLHQKDSLLFLQYE</sequence>
<dbReference type="Proteomes" id="UP000182788">
    <property type="component" value="Unassembled WGS sequence"/>
</dbReference>